<feature type="region of interest" description="Disordered" evidence="2">
    <location>
        <begin position="1"/>
        <end position="33"/>
    </location>
</feature>
<name>A0A2C5YB76_9HYPO</name>
<dbReference type="Gene3D" id="3.40.140.10">
    <property type="entry name" value="Cytidine Deaminase, domain 2"/>
    <property type="match status" value="1"/>
</dbReference>
<feature type="compositionally biased region" description="Basic and acidic residues" evidence="2">
    <location>
        <begin position="224"/>
        <end position="235"/>
    </location>
</feature>
<dbReference type="OrthoDB" id="1701769at2759"/>
<evidence type="ECO:0000259" key="3">
    <source>
        <dbReference type="PROSITE" id="PS51747"/>
    </source>
</evidence>
<evidence type="ECO:0000313" key="4">
    <source>
        <dbReference type="EMBL" id="PHH64214.1"/>
    </source>
</evidence>
<dbReference type="Pfam" id="PF00383">
    <property type="entry name" value="dCMP_cyt_deam_1"/>
    <property type="match status" value="2"/>
</dbReference>
<keyword evidence="1" id="KW-0378">Hydrolase</keyword>
<dbReference type="GO" id="GO:0005634">
    <property type="term" value="C:nucleus"/>
    <property type="evidence" value="ECO:0007669"/>
    <property type="project" value="TreeGrafter"/>
</dbReference>
<feature type="compositionally biased region" description="Basic and acidic residues" evidence="2">
    <location>
        <begin position="76"/>
        <end position="88"/>
    </location>
</feature>
<dbReference type="GO" id="GO:0052717">
    <property type="term" value="F:tRNA-specific adenosine-34 deaminase activity"/>
    <property type="evidence" value="ECO:0007669"/>
    <property type="project" value="UniProtKB-EC"/>
</dbReference>
<feature type="domain" description="CMP/dCMP-type deaminase" evidence="3">
    <location>
        <begin position="134"/>
        <end position="331"/>
    </location>
</feature>
<dbReference type="GO" id="GO:0002100">
    <property type="term" value="P:tRNA wobble adenosine to inosine editing"/>
    <property type="evidence" value="ECO:0007669"/>
    <property type="project" value="InterPro"/>
</dbReference>
<feature type="region of interest" description="Disordered" evidence="2">
    <location>
        <begin position="408"/>
        <end position="439"/>
    </location>
</feature>
<feature type="region of interest" description="Disordered" evidence="2">
    <location>
        <begin position="346"/>
        <end position="382"/>
    </location>
</feature>
<evidence type="ECO:0000256" key="1">
    <source>
        <dbReference type="ARBA" id="ARBA00022801"/>
    </source>
</evidence>
<proteinExistence type="predicted"/>
<dbReference type="GO" id="GO:0005737">
    <property type="term" value="C:cytoplasm"/>
    <property type="evidence" value="ECO:0007669"/>
    <property type="project" value="TreeGrafter"/>
</dbReference>
<keyword evidence="5" id="KW-1185">Reference proteome</keyword>
<dbReference type="CDD" id="cd01285">
    <property type="entry name" value="nucleoside_deaminase"/>
    <property type="match status" value="1"/>
</dbReference>
<dbReference type="EMBL" id="NJET01000034">
    <property type="protein sequence ID" value="PHH64214.1"/>
    <property type="molecule type" value="Genomic_DNA"/>
</dbReference>
<evidence type="ECO:0000313" key="5">
    <source>
        <dbReference type="Proteomes" id="UP000226192"/>
    </source>
</evidence>
<dbReference type="STRING" id="1399860.A0A2C5YB76"/>
<evidence type="ECO:0000256" key="2">
    <source>
        <dbReference type="SAM" id="MobiDB-lite"/>
    </source>
</evidence>
<dbReference type="GO" id="GO:0046872">
    <property type="term" value="F:metal ion binding"/>
    <property type="evidence" value="ECO:0007669"/>
    <property type="project" value="UniProtKB-KW"/>
</dbReference>
<feature type="region of interest" description="Disordered" evidence="2">
    <location>
        <begin position="60"/>
        <end position="90"/>
    </location>
</feature>
<dbReference type="InterPro" id="IPR002125">
    <property type="entry name" value="CMP_dCMP_dom"/>
</dbReference>
<feature type="compositionally biased region" description="Pro residues" evidence="2">
    <location>
        <begin position="1"/>
        <end position="12"/>
    </location>
</feature>
<protein>
    <recommendedName>
        <fullName evidence="3">CMP/dCMP-type deaminase domain-containing protein</fullName>
    </recommendedName>
</protein>
<dbReference type="AlphaFoldDB" id="A0A2C5YB76"/>
<sequence>MTSCQPAPPPPAGKMARKEHPVHDPASTPAPEQGQTLTFALARLFFRFKAKVKKLVTRPAPTSQDLLPGSAAAAMGDRRRDKDNRPFDGDNVAGVTAALGALELGKKYDEQDAEEQDAKKLVLDMHPDAVFAREQNLFFIGEALEMARLALRTNETPVGCVLVYKGTIIAKGMNATNVTRNGTRHAELMAISALLSVQGKTGPPTTSLKPKQLVEARNAAAREEFENRDCDKENEAPGAPDARNPDEALVFVEAPPPDLGNEDGSKGHLYPYGQRLIATKERIHPAILRECVLYVTVEPCVMCASLLRQFGIRKVYFGAVNDKFGGTGGVFSIHANSLPVEADGVTASAHPLPREPQSQLPDGSGTLGTSYPPGGGDGGNVEPGFEIEGGWGRDEAVGLLRRFYVQENGRAPVPRKKEGRAARLAAMMDKDGEPATGSS</sequence>
<reference evidence="4 5" key="1">
    <citation type="submission" date="2017-06" db="EMBL/GenBank/DDBJ databases">
        <title>Ant-infecting Ophiocordyceps genomes reveal a high diversity of potential behavioral manipulation genes and a possible major role for enterotoxins.</title>
        <authorList>
            <person name="De Bekker C."/>
            <person name="Evans H.C."/>
            <person name="Brachmann A."/>
            <person name="Hughes D.P."/>
        </authorList>
    </citation>
    <scope>NUCLEOTIDE SEQUENCE [LARGE SCALE GENOMIC DNA]</scope>
    <source>
        <strain evidence="4 5">Map64</strain>
    </source>
</reference>
<dbReference type="Proteomes" id="UP000226192">
    <property type="component" value="Unassembled WGS sequence"/>
</dbReference>
<dbReference type="PROSITE" id="PS51747">
    <property type="entry name" value="CYT_DCMP_DEAMINASES_2"/>
    <property type="match status" value="1"/>
</dbReference>
<organism evidence="4 5">
    <name type="scientific">Ophiocordyceps australis</name>
    <dbReference type="NCBI Taxonomy" id="1399860"/>
    <lineage>
        <taxon>Eukaryota</taxon>
        <taxon>Fungi</taxon>
        <taxon>Dikarya</taxon>
        <taxon>Ascomycota</taxon>
        <taxon>Pezizomycotina</taxon>
        <taxon>Sordariomycetes</taxon>
        <taxon>Hypocreomycetidae</taxon>
        <taxon>Hypocreales</taxon>
        <taxon>Ophiocordycipitaceae</taxon>
        <taxon>Ophiocordyceps</taxon>
    </lineage>
</organism>
<feature type="region of interest" description="Disordered" evidence="2">
    <location>
        <begin position="224"/>
        <end position="244"/>
    </location>
</feature>
<dbReference type="SUPFAM" id="SSF53927">
    <property type="entry name" value="Cytidine deaminase-like"/>
    <property type="match status" value="1"/>
</dbReference>
<dbReference type="InterPro" id="IPR016193">
    <property type="entry name" value="Cytidine_deaminase-like"/>
</dbReference>
<comment type="caution">
    <text evidence="4">The sequence shown here is derived from an EMBL/GenBank/DDBJ whole genome shotgun (WGS) entry which is preliminary data.</text>
</comment>
<dbReference type="PANTHER" id="PTHR11079">
    <property type="entry name" value="CYTOSINE DEAMINASE FAMILY MEMBER"/>
    <property type="match status" value="1"/>
</dbReference>
<dbReference type="PANTHER" id="PTHR11079:SF149">
    <property type="entry name" value="TRNA-SPECIFIC ADENOSINE DEAMINASE 2"/>
    <property type="match status" value="1"/>
</dbReference>
<accession>A0A2C5YB76</accession>
<gene>
    <name evidence="4" type="ORF">CDD81_4828</name>
</gene>